<dbReference type="OrthoDB" id="5819582at2759"/>
<organism evidence="3 4">
    <name type="scientific">Cylindrodendrum hubeiense</name>
    <dbReference type="NCBI Taxonomy" id="595255"/>
    <lineage>
        <taxon>Eukaryota</taxon>
        <taxon>Fungi</taxon>
        <taxon>Dikarya</taxon>
        <taxon>Ascomycota</taxon>
        <taxon>Pezizomycotina</taxon>
        <taxon>Sordariomycetes</taxon>
        <taxon>Hypocreomycetidae</taxon>
        <taxon>Hypocreales</taxon>
        <taxon>Nectriaceae</taxon>
        <taxon>Cylindrodendrum</taxon>
    </lineage>
</organism>
<keyword evidence="1" id="KW-1133">Transmembrane helix</keyword>
<name>A0A9P5LL67_9HYPO</name>
<dbReference type="AlphaFoldDB" id="A0A9P5LL67"/>
<comment type="caution">
    <text evidence="3">The sequence shown here is derived from an EMBL/GenBank/DDBJ whole genome shotgun (WGS) entry which is preliminary data.</text>
</comment>
<dbReference type="Pfam" id="PF01757">
    <property type="entry name" value="Acyl_transf_3"/>
    <property type="match status" value="1"/>
</dbReference>
<feature type="transmembrane region" description="Helical" evidence="1">
    <location>
        <begin position="105"/>
        <end position="125"/>
    </location>
</feature>
<keyword evidence="1" id="KW-0812">Transmembrane</keyword>
<feature type="transmembrane region" description="Helical" evidence="1">
    <location>
        <begin position="241"/>
        <end position="260"/>
    </location>
</feature>
<accession>A0A9P5LL67</accession>
<evidence type="ECO:0000313" key="3">
    <source>
        <dbReference type="EMBL" id="KAF7556164.1"/>
    </source>
</evidence>
<dbReference type="InterPro" id="IPR050879">
    <property type="entry name" value="Acyltransferase_3"/>
</dbReference>
<sequence>METSIIQQYLHHNGKKLRFLDEPLEDTSILEKQPLTPNGTNPILGRQVVSSDVPTWVRYMILSPIAFIYSLLSRPFLTRLGWFLVPSYLQGRHARQTSPKLSPTAYLDGMRGLAALCVLFCHYSYTAFDVGFSWGANYAHYDILKLPILRLVYQGPVSVTIFFLISGYSLSYKPLKLMRAQNGQELLNNLSSSVFRRLMRLYIPTALATAIIWEDYGWTTLRMIHVFGWDRPFAYNFYHEHLWTIPIEYRCSLYLFLVLLGTARLRMIWRYAVLFVTILLSYRHSKWEMIMFLFGMGLAEWDLYRGAHTIGPADAAKRNSLKQLQSRFWNCVSIFGLYLMSFPDAGGDSTPGYIYISSWIPFWWNSEIYRPPQSVGCFLFALAVSNSDFWKAFYNSAFIQYLGKISYALYLVHGPTMHMVGYHWQKWAWSITGVEGEQYAWGFALSMCFCIPTVFWVADVFWRAIDVPTVKFARWFENQLVVKS</sequence>
<evidence type="ECO:0000256" key="1">
    <source>
        <dbReference type="SAM" id="Phobius"/>
    </source>
</evidence>
<feature type="transmembrane region" description="Helical" evidence="1">
    <location>
        <begin position="56"/>
        <end position="72"/>
    </location>
</feature>
<protein>
    <recommendedName>
        <fullName evidence="2">Acyltransferase 3 domain-containing protein</fullName>
    </recommendedName>
</protein>
<keyword evidence="4" id="KW-1185">Reference proteome</keyword>
<feature type="transmembrane region" description="Helical" evidence="1">
    <location>
        <begin position="151"/>
        <end position="170"/>
    </location>
</feature>
<reference evidence="3" key="1">
    <citation type="submission" date="2020-03" db="EMBL/GenBank/DDBJ databases">
        <title>Draft Genome Sequence of Cylindrodendrum hubeiense.</title>
        <authorList>
            <person name="Buettner E."/>
            <person name="Kellner H."/>
        </authorList>
    </citation>
    <scope>NUCLEOTIDE SEQUENCE</scope>
    <source>
        <strain evidence="3">IHI 201604</strain>
    </source>
</reference>
<proteinExistence type="predicted"/>
<dbReference type="EMBL" id="JAANBB010000014">
    <property type="protein sequence ID" value="KAF7556164.1"/>
    <property type="molecule type" value="Genomic_DNA"/>
</dbReference>
<dbReference type="GO" id="GO:0016747">
    <property type="term" value="F:acyltransferase activity, transferring groups other than amino-acyl groups"/>
    <property type="evidence" value="ECO:0007669"/>
    <property type="project" value="InterPro"/>
</dbReference>
<dbReference type="InterPro" id="IPR002656">
    <property type="entry name" value="Acyl_transf_3_dom"/>
</dbReference>
<evidence type="ECO:0000259" key="2">
    <source>
        <dbReference type="Pfam" id="PF01757"/>
    </source>
</evidence>
<gene>
    <name evidence="3" type="ORF">G7Z17_g1610</name>
</gene>
<feature type="transmembrane region" description="Helical" evidence="1">
    <location>
        <begin position="439"/>
        <end position="462"/>
    </location>
</feature>
<feature type="domain" description="Acyltransferase 3" evidence="2">
    <location>
        <begin position="105"/>
        <end position="459"/>
    </location>
</feature>
<dbReference type="PANTHER" id="PTHR23028">
    <property type="entry name" value="ACETYLTRANSFERASE"/>
    <property type="match status" value="1"/>
</dbReference>
<keyword evidence="1" id="KW-0472">Membrane</keyword>
<dbReference type="PANTHER" id="PTHR23028:SF134">
    <property type="entry name" value="PUTATIVE (AFU_ORTHOLOGUE AFUA_4G08520)-RELATED"/>
    <property type="match status" value="1"/>
</dbReference>
<dbReference type="Proteomes" id="UP000722485">
    <property type="component" value="Unassembled WGS sequence"/>
</dbReference>
<evidence type="ECO:0000313" key="4">
    <source>
        <dbReference type="Proteomes" id="UP000722485"/>
    </source>
</evidence>